<dbReference type="Proteomes" id="UP000005954">
    <property type="component" value="Unassembled WGS sequence"/>
</dbReference>
<dbReference type="HOGENOM" id="CLU_956078_0_0_5"/>
<evidence type="ECO:0000313" key="5">
    <source>
        <dbReference type="Proteomes" id="UP000005954"/>
    </source>
</evidence>
<proteinExistence type="predicted"/>
<dbReference type="InterPro" id="IPR050955">
    <property type="entry name" value="Plant_Biomass_Hydrol_Est"/>
</dbReference>
<keyword evidence="2" id="KW-0378">Hydrolase</keyword>
<dbReference type="PANTHER" id="PTHR43037:SF5">
    <property type="entry name" value="FERULOYL ESTERASE"/>
    <property type="match status" value="1"/>
</dbReference>
<dbReference type="InterPro" id="IPR002925">
    <property type="entry name" value="Dienelactn_hydro"/>
</dbReference>
<dbReference type="PANTHER" id="PTHR43037">
    <property type="entry name" value="UNNAMED PRODUCT-RELATED"/>
    <property type="match status" value="1"/>
</dbReference>
<reference evidence="4 5" key="1">
    <citation type="submission" date="2005-12" db="EMBL/GenBank/DDBJ databases">
        <authorList>
            <person name="Moran M.A."/>
            <person name="Ferriera S."/>
            <person name="Johnson J."/>
            <person name="Kravitz S."/>
            <person name="Halpern A."/>
            <person name="Remington K."/>
            <person name="Beeson K."/>
            <person name="Tran B."/>
            <person name="Rogers Y.-H."/>
            <person name="Friedman R."/>
            <person name="Venter J.C."/>
        </authorList>
    </citation>
    <scope>NUCLEOTIDE SEQUENCE [LARGE SCALE GENOMIC DNA]</scope>
    <source>
        <strain evidence="5">ATCC BAA-591 / DSM 15170 / ISM</strain>
    </source>
</reference>
<dbReference type="Pfam" id="PF01738">
    <property type="entry name" value="DLH"/>
    <property type="match status" value="1"/>
</dbReference>
<evidence type="ECO:0000256" key="1">
    <source>
        <dbReference type="ARBA" id="ARBA00022729"/>
    </source>
</evidence>
<sequence>MKFWFVEMKFIRILLISAGVALILIALTGTALRLKDRADTKNASLRMTILPEARSPGQYTESRNTSFPVTRPQVYEFTPSAAIRKRATRHWGLYGITPRNWYTLVPAASSDMPLVILLHGAGRDGLSMIEMWQEVSDRHGVALLAPNSFGSTWPFSAPNPAFLHEMIEDLQTRHTIDPARIYLFGHSDGAAYAQLLLNRSQGPWQAAALHAGYLPAESVRAPDTPKPYRLYLGDRDHIFPVVTARDAGQAMARNGHDNSLILIPGHTHWFYTAGPDISADAWQWLNAMRGR</sequence>
<dbReference type="eggNOG" id="COG0400">
    <property type="taxonomic scope" value="Bacteria"/>
</dbReference>
<keyword evidence="1" id="KW-0732">Signal</keyword>
<dbReference type="InterPro" id="IPR029058">
    <property type="entry name" value="AB_hydrolase_fold"/>
</dbReference>
<dbReference type="Gene3D" id="3.40.50.1820">
    <property type="entry name" value="alpha/beta hydrolase"/>
    <property type="match status" value="1"/>
</dbReference>
<comment type="caution">
    <text evidence="4">The sequence shown here is derived from an EMBL/GenBank/DDBJ whole genome shotgun (WGS) entry which is preliminary data.</text>
</comment>
<dbReference type="STRING" id="89187.ISM_12205"/>
<name>A3SMD5_ROSNI</name>
<protein>
    <recommendedName>
        <fullName evidence="3">Dienelactone hydrolase domain-containing protein</fullName>
    </recommendedName>
</protein>
<feature type="domain" description="Dienelactone hydrolase" evidence="3">
    <location>
        <begin position="165"/>
        <end position="281"/>
    </location>
</feature>
<accession>A3SMD5</accession>
<dbReference type="AlphaFoldDB" id="A3SMD5"/>
<gene>
    <name evidence="4" type="ORF">ISM_12205</name>
</gene>
<dbReference type="SUPFAM" id="SSF53474">
    <property type="entry name" value="alpha/beta-Hydrolases"/>
    <property type="match status" value="1"/>
</dbReference>
<evidence type="ECO:0000256" key="2">
    <source>
        <dbReference type="ARBA" id="ARBA00022801"/>
    </source>
</evidence>
<dbReference type="EMBL" id="AALY01000002">
    <property type="protein sequence ID" value="EAP75625.1"/>
    <property type="molecule type" value="Genomic_DNA"/>
</dbReference>
<evidence type="ECO:0000313" key="4">
    <source>
        <dbReference type="EMBL" id="EAP75625.1"/>
    </source>
</evidence>
<keyword evidence="5" id="KW-1185">Reference proteome</keyword>
<evidence type="ECO:0000259" key="3">
    <source>
        <dbReference type="Pfam" id="PF01738"/>
    </source>
</evidence>
<dbReference type="GO" id="GO:0016787">
    <property type="term" value="F:hydrolase activity"/>
    <property type="evidence" value="ECO:0007669"/>
    <property type="project" value="UniProtKB-KW"/>
</dbReference>
<organism evidence="4 5">
    <name type="scientific">Roseovarius nubinhibens (strain ATCC BAA-591 / DSM 15170 / ISM)</name>
    <dbReference type="NCBI Taxonomy" id="89187"/>
    <lineage>
        <taxon>Bacteria</taxon>
        <taxon>Pseudomonadati</taxon>
        <taxon>Pseudomonadota</taxon>
        <taxon>Alphaproteobacteria</taxon>
        <taxon>Rhodobacterales</taxon>
        <taxon>Roseobacteraceae</taxon>
        <taxon>Roseovarius</taxon>
    </lineage>
</organism>